<reference evidence="2 3" key="1">
    <citation type="journal article" date="2022" name="Syst. Appl. Microbiol.">
        <title>Natronocalculus amylovorans gen. nov., sp. nov., and Natranaeroarchaeum aerophilus sp. nov., dominant culturable amylolytic natronoarchaea from hypersaline soda lakes in southwestern Siberia.</title>
        <authorList>
            <person name="Sorokin D.Y."/>
            <person name="Elcheninov A.G."/>
            <person name="Khizhniak T.V."/>
            <person name="Koenen M."/>
            <person name="Bale N.J."/>
            <person name="Damste J.S.S."/>
            <person name="Kublanov I.V."/>
        </authorList>
    </citation>
    <scope>NUCLEOTIDE SEQUENCE [LARGE SCALE GENOMIC DNA]</scope>
    <source>
        <strain evidence="2 3">AArc-St1-1</strain>
    </source>
</reference>
<feature type="transmembrane region" description="Helical" evidence="1">
    <location>
        <begin position="20"/>
        <end position="48"/>
    </location>
</feature>
<keyword evidence="1" id="KW-0812">Transmembrane</keyword>
<feature type="transmembrane region" description="Helical" evidence="1">
    <location>
        <begin position="60"/>
        <end position="83"/>
    </location>
</feature>
<comment type="caution">
    <text evidence="2">The sequence shown here is derived from an EMBL/GenBank/DDBJ whole genome shotgun (WGS) entry which is preliminary data.</text>
</comment>
<evidence type="ECO:0000313" key="3">
    <source>
        <dbReference type="Proteomes" id="UP001202674"/>
    </source>
</evidence>
<feature type="transmembrane region" description="Helical" evidence="1">
    <location>
        <begin position="103"/>
        <end position="124"/>
    </location>
</feature>
<name>A0AAE3FQE6_9EURY</name>
<keyword evidence="1" id="KW-0472">Membrane</keyword>
<organism evidence="2 3">
    <name type="scientific">Natranaeroarchaeum aerophilus</name>
    <dbReference type="NCBI Taxonomy" id="2917711"/>
    <lineage>
        <taxon>Archaea</taxon>
        <taxon>Methanobacteriati</taxon>
        <taxon>Methanobacteriota</taxon>
        <taxon>Stenosarchaea group</taxon>
        <taxon>Halobacteria</taxon>
        <taxon>Halobacteriales</taxon>
        <taxon>Natronoarchaeaceae</taxon>
        <taxon>Natranaeroarchaeum</taxon>
    </lineage>
</organism>
<proteinExistence type="predicted"/>
<evidence type="ECO:0000256" key="1">
    <source>
        <dbReference type="SAM" id="Phobius"/>
    </source>
</evidence>
<accession>A0AAE3FQE6</accession>
<sequence length="134" mass="13742">MSEETILPDQHRKSSPWPMLIALGVVFSEVGIVLGLVPVAIGGLLLLLGSVGGILRETEYVASPWTVFVGLSALLVAIGVGLFTFAGGTITQSLTISAGNSGIAVRGLSIATAGLIGIVLTPILRARLPEQPTI</sequence>
<keyword evidence="3" id="KW-1185">Reference proteome</keyword>
<keyword evidence="1" id="KW-1133">Transmembrane helix</keyword>
<dbReference type="EMBL" id="JAKRVY010000002">
    <property type="protein sequence ID" value="MCL9813200.1"/>
    <property type="molecule type" value="Genomic_DNA"/>
</dbReference>
<gene>
    <name evidence="2" type="ORF">AArcSt11_05980</name>
</gene>
<evidence type="ECO:0000313" key="2">
    <source>
        <dbReference type="EMBL" id="MCL9813200.1"/>
    </source>
</evidence>
<dbReference type="Pfam" id="PF24396">
    <property type="entry name" value="DUF7541"/>
    <property type="match status" value="1"/>
</dbReference>
<dbReference type="RefSeq" id="WP_250595449.1">
    <property type="nucleotide sequence ID" value="NZ_JAKRVY010000002.1"/>
</dbReference>
<dbReference type="AlphaFoldDB" id="A0AAE3FQE6"/>
<protein>
    <submittedName>
        <fullName evidence="2">Cox cluster protein</fullName>
    </submittedName>
</protein>
<dbReference type="InterPro" id="IPR055963">
    <property type="entry name" value="DUF7541"/>
</dbReference>
<dbReference type="Proteomes" id="UP001202674">
    <property type="component" value="Unassembled WGS sequence"/>
</dbReference>